<dbReference type="Gene3D" id="1.10.10.10">
    <property type="entry name" value="Winged helix-like DNA-binding domain superfamily/Winged helix DNA-binding domain"/>
    <property type="match status" value="1"/>
</dbReference>
<dbReference type="SUPFAM" id="SSF46785">
    <property type="entry name" value="Winged helix' DNA-binding domain"/>
    <property type="match status" value="1"/>
</dbReference>
<dbReference type="RefSeq" id="WP_107804175.1">
    <property type="nucleotide sequence ID" value="NZ_QAOI01000029.1"/>
</dbReference>
<dbReference type="CDD" id="cd00038">
    <property type="entry name" value="CAP_ED"/>
    <property type="match status" value="1"/>
</dbReference>
<dbReference type="Pfam" id="PF00027">
    <property type="entry name" value="cNMP_binding"/>
    <property type="match status" value="1"/>
</dbReference>
<dbReference type="EMBL" id="QAOI01000029">
    <property type="protein sequence ID" value="PTQ72043.1"/>
    <property type="molecule type" value="Genomic_DNA"/>
</dbReference>
<dbReference type="InterPro" id="IPR000595">
    <property type="entry name" value="cNMP-bd_dom"/>
</dbReference>
<evidence type="ECO:0000256" key="1">
    <source>
        <dbReference type="ARBA" id="ARBA00023015"/>
    </source>
</evidence>
<evidence type="ECO:0000259" key="4">
    <source>
        <dbReference type="PROSITE" id="PS50042"/>
    </source>
</evidence>
<dbReference type="InterPro" id="IPR012318">
    <property type="entry name" value="HTH_CRP"/>
</dbReference>
<feature type="domain" description="HTH crp-type" evidence="5">
    <location>
        <begin position="149"/>
        <end position="222"/>
    </location>
</feature>
<organism evidence="6 7">
    <name type="scientific">Nitrosomonas oligotropha</name>
    <dbReference type="NCBI Taxonomy" id="42354"/>
    <lineage>
        <taxon>Bacteria</taxon>
        <taxon>Pseudomonadati</taxon>
        <taxon>Pseudomonadota</taxon>
        <taxon>Betaproteobacteria</taxon>
        <taxon>Nitrosomonadales</taxon>
        <taxon>Nitrosomonadaceae</taxon>
        <taxon>Nitrosomonas</taxon>
    </lineage>
</organism>
<dbReference type="PROSITE" id="PS51063">
    <property type="entry name" value="HTH_CRP_2"/>
    <property type="match status" value="1"/>
</dbReference>
<dbReference type="Gene3D" id="2.60.120.10">
    <property type="entry name" value="Jelly Rolls"/>
    <property type="match status" value="1"/>
</dbReference>
<comment type="caution">
    <text evidence="6">The sequence shown here is derived from an EMBL/GenBank/DDBJ whole genome shotgun (WGS) entry which is preliminary data.</text>
</comment>
<feature type="domain" description="Cyclic nucleotide-binding" evidence="4">
    <location>
        <begin position="21"/>
        <end position="118"/>
    </location>
</feature>
<evidence type="ECO:0000256" key="3">
    <source>
        <dbReference type="ARBA" id="ARBA00023163"/>
    </source>
</evidence>
<gene>
    <name evidence="6" type="ORF">C8R26_12912</name>
</gene>
<proteinExistence type="predicted"/>
<evidence type="ECO:0000256" key="2">
    <source>
        <dbReference type="ARBA" id="ARBA00023125"/>
    </source>
</evidence>
<reference evidence="6 7" key="1">
    <citation type="submission" date="2018-04" db="EMBL/GenBank/DDBJ databases">
        <title>Active sludge and wastewater microbial communities from Klosterneuburg, Austria.</title>
        <authorList>
            <person name="Wagner M."/>
        </authorList>
    </citation>
    <scope>NUCLEOTIDE SEQUENCE [LARGE SCALE GENOMIC DNA]</scope>
    <source>
        <strain evidence="6 7">Nm49</strain>
    </source>
</reference>
<keyword evidence="3" id="KW-0804">Transcription</keyword>
<dbReference type="PANTHER" id="PTHR24567">
    <property type="entry name" value="CRP FAMILY TRANSCRIPTIONAL REGULATORY PROTEIN"/>
    <property type="match status" value="1"/>
</dbReference>
<name>A0A2T5HKD7_9PROT</name>
<dbReference type="PROSITE" id="PS50042">
    <property type="entry name" value="CNMP_BINDING_3"/>
    <property type="match status" value="1"/>
</dbReference>
<dbReference type="SMART" id="SM00419">
    <property type="entry name" value="HTH_CRP"/>
    <property type="match status" value="1"/>
</dbReference>
<dbReference type="InterPro" id="IPR036388">
    <property type="entry name" value="WH-like_DNA-bd_sf"/>
</dbReference>
<dbReference type="InterPro" id="IPR036390">
    <property type="entry name" value="WH_DNA-bd_sf"/>
</dbReference>
<dbReference type="SMART" id="SM00100">
    <property type="entry name" value="cNMP"/>
    <property type="match status" value="1"/>
</dbReference>
<dbReference type="GO" id="GO:0003700">
    <property type="term" value="F:DNA-binding transcription factor activity"/>
    <property type="evidence" value="ECO:0007669"/>
    <property type="project" value="TreeGrafter"/>
</dbReference>
<dbReference type="GO" id="GO:0003677">
    <property type="term" value="F:DNA binding"/>
    <property type="evidence" value="ECO:0007669"/>
    <property type="project" value="UniProtKB-KW"/>
</dbReference>
<dbReference type="InterPro" id="IPR014710">
    <property type="entry name" value="RmlC-like_jellyroll"/>
</dbReference>
<dbReference type="InterPro" id="IPR018490">
    <property type="entry name" value="cNMP-bd_dom_sf"/>
</dbReference>
<sequence>MFIEKHTNDASLNLGFEWNFEQLEKEFPSIRLTNLNDRSFLYHQGDKCSSLFLIKGGIVKLSHLTAQGNELTFALLSKGDIVGCLDIVNADHVMEENAQALGKVDFYRIECNDFKQLITLRSDLSWSVLTSIYARKQQIERKLIATHTQPVKQRVIKMLSELAQLFGTRCLHGYALEIFLTQQELADLVGASRSVVSTIMNNFRDQGVLNYTREQICINDPALISIELSSES</sequence>
<keyword evidence="2" id="KW-0238">DNA-binding</keyword>
<dbReference type="GO" id="GO:0005829">
    <property type="term" value="C:cytosol"/>
    <property type="evidence" value="ECO:0007669"/>
    <property type="project" value="TreeGrafter"/>
</dbReference>
<protein>
    <submittedName>
        <fullName evidence="6">CRP-like cAMP-binding protein</fullName>
    </submittedName>
</protein>
<keyword evidence="1" id="KW-0805">Transcription regulation</keyword>
<accession>A0A2T5HKD7</accession>
<dbReference type="Pfam" id="PF13545">
    <property type="entry name" value="HTH_Crp_2"/>
    <property type="match status" value="1"/>
</dbReference>
<evidence type="ECO:0000313" key="7">
    <source>
        <dbReference type="Proteomes" id="UP000244128"/>
    </source>
</evidence>
<dbReference type="InterPro" id="IPR050397">
    <property type="entry name" value="Env_Response_Regulators"/>
</dbReference>
<dbReference type="SUPFAM" id="SSF51206">
    <property type="entry name" value="cAMP-binding domain-like"/>
    <property type="match status" value="1"/>
</dbReference>
<evidence type="ECO:0000259" key="5">
    <source>
        <dbReference type="PROSITE" id="PS51063"/>
    </source>
</evidence>
<dbReference type="PANTHER" id="PTHR24567:SF28">
    <property type="entry name" value="LISTERIOLYSIN REGULATORY PROTEIN"/>
    <property type="match status" value="1"/>
</dbReference>
<dbReference type="Proteomes" id="UP000244128">
    <property type="component" value="Unassembled WGS sequence"/>
</dbReference>
<dbReference type="AlphaFoldDB" id="A0A2T5HKD7"/>
<evidence type="ECO:0000313" key="6">
    <source>
        <dbReference type="EMBL" id="PTQ72043.1"/>
    </source>
</evidence>